<dbReference type="Proteomes" id="UP001497623">
    <property type="component" value="Unassembled WGS sequence"/>
</dbReference>
<keyword evidence="3" id="KW-1185">Reference proteome</keyword>
<feature type="compositionally biased region" description="Low complexity" evidence="1">
    <location>
        <begin position="65"/>
        <end position="76"/>
    </location>
</feature>
<gene>
    <name evidence="2" type="ORF">MNOR_LOCUS18783</name>
</gene>
<evidence type="ECO:0000313" key="2">
    <source>
        <dbReference type="EMBL" id="CAL4108277.1"/>
    </source>
</evidence>
<feature type="non-terminal residue" evidence="2">
    <location>
        <position position="1"/>
    </location>
</feature>
<name>A0AAV2R2C8_MEGNR</name>
<proteinExistence type="predicted"/>
<sequence>EKTEDAGSSSSYNSGDYPEALRAWMNQLYQWQCFTATFPYFMATLHAQASIQNLNGSPVNIPNSTQQPTTVAAQTPNPIGSVQTPQQTDRSAQQQQVQQPQPQQQQQPLPQRGK</sequence>
<protein>
    <submittedName>
        <fullName evidence="2">Uncharacterized protein</fullName>
    </submittedName>
</protein>
<evidence type="ECO:0000313" key="3">
    <source>
        <dbReference type="Proteomes" id="UP001497623"/>
    </source>
</evidence>
<accession>A0AAV2R2C8</accession>
<dbReference type="AlphaFoldDB" id="A0AAV2R2C8"/>
<organism evidence="2 3">
    <name type="scientific">Meganyctiphanes norvegica</name>
    <name type="common">Northern krill</name>
    <name type="synonym">Thysanopoda norvegica</name>
    <dbReference type="NCBI Taxonomy" id="48144"/>
    <lineage>
        <taxon>Eukaryota</taxon>
        <taxon>Metazoa</taxon>
        <taxon>Ecdysozoa</taxon>
        <taxon>Arthropoda</taxon>
        <taxon>Crustacea</taxon>
        <taxon>Multicrustacea</taxon>
        <taxon>Malacostraca</taxon>
        <taxon>Eumalacostraca</taxon>
        <taxon>Eucarida</taxon>
        <taxon>Euphausiacea</taxon>
        <taxon>Euphausiidae</taxon>
        <taxon>Meganyctiphanes</taxon>
    </lineage>
</organism>
<feature type="region of interest" description="Disordered" evidence="1">
    <location>
        <begin position="54"/>
        <end position="114"/>
    </location>
</feature>
<evidence type="ECO:0000256" key="1">
    <source>
        <dbReference type="SAM" id="MobiDB-lite"/>
    </source>
</evidence>
<feature type="compositionally biased region" description="Low complexity" evidence="1">
    <location>
        <begin position="83"/>
        <end position="114"/>
    </location>
</feature>
<reference evidence="2 3" key="1">
    <citation type="submission" date="2024-05" db="EMBL/GenBank/DDBJ databases">
        <authorList>
            <person name="Wallberg A."/>
        </authorList>
    </citation>
    <scope>NUCLEOTIDE SEQUENCE [LARGE SCALE GENOMIC DNA]</scope>
</reference>
<comment type="caution">
    <text evidence="2">The sequence shown here is derived from an EMBL/GenBank/DDBJ whole genome shotgun (WGS) entry which is preliminary data.</text>
</comment>
<dbReference type="EMBL" id="CAXKWB010013619">
    <property type="protein sequence ID" value="CAL4108277.1"/>
    <property type="molecule type" value="Genomic_DNA"/>
</dbReference>
<feature type="compositionally biased region" description="Polar residues" evidence="1">
    <location>
        <begin position="54"/>
        <end position="64"/>
    </location>
</feature>